<dbReference type="EMBL" id="CAXAMM010019821">
    <property type="protein sequence ID" value="CAK9046523.1"/>
    <property type="molecule type" value="Genomic_DNA"/>
</dbReference>
<evidence type="ECO:0000259" key="1">
    <source>
        <dbReference type="Pfam" id="PF13872"/>
    </source>
</evidence>
<dbReference type="PANTHER" id="PTHR12706">
    <property type="entry name" value="STRAWBERRY NOTCH-RELATED"/>
    <property type="match status" value="1"/>
</dbReference>
<protein>
    <submittedName>
        <fullName evidence="2">Protein strawberry notch homolog 1</fullName>
    </submittedName>
</protein>
<keyword evidence="3" id="KW-1185">Reference proteome</keyword>
<comment type="caution">
    <text evidence="2">The sequence shown here is derived from an EMBL/GenBank/DDBJ whole genome shotgun (WGS) entry which is preliminary data.</text>
</comment>
<sequence length="225" mass="25303">MELVARDMKALGIYTARSLSYAGVAYDAVLHEVTDPQRELYDTLARAWQTVLQNIEEAIEVNNTSKNAKAAALSSFWSSHQRFFNLIILTIQFPSVARDIQKHLDEGDAIIIQLTSTNEAQTKRALAQEKGKQLNEEISLEALDISPKSILIEYLNNSFPVTQYEDYEDENGNIKQRVVSDSEGNPVINYDSVQKRDQLISQIEEELVIPQGPLDSILQTFGADN</sequence>
<evidence type="ECO:0000313" key="2">
    <source>
        <dbReference type="EMBL" id="CAK9046523.1"/>
    </source>
</evidence>
<reference evidence="2 3" key="1">
    <citation type="submission" date="2024-02" db="EMBL/GenBank/DDBJ databases">
        <authorList>
            <person name="Chen Y."/>
            <person name="Shah S."/>
            <person name="Dougan E. K."/>
            <person name="Thang M."/>
            <person name="Chan C."/>
        </authorList>
    </citation>
    <scope>NUCLEOTIDE SEQUENCE [LARGE SCALE GENOMIC DNA]</scope>
</reference>
<organism evidence="2 3">
    <name type="scientific">Durusdinium trenchii</name>
    <dbReference type="NCBI Taxonomy" id="1381693"/>
    <lineage>
        <taxon>Eukaryota</taxon>
        <taxon>Sar</taxon>
        <taxon>Alveolata</taxon>
        <taxon>Dinophyceae</taxon>
        <taxon>Suessiales</taxon>
        <taxon>Symbiodiniaceae</taxon>
        <taxon>Durusdinium</taxon>
    </lineage>
</organism>
<gene>
    <name evidence="2" type="ORF">SCF082_LOCUS26174</name>
</gene>
<dbReference type="PANTHER" id="PTHR12706:SF30">
    <property type="entry name" value="PROTEIN STRAWBERRY NOTCH-RELATED"/>
    <property type="match status" value="1"/>
</dbReference>
<proteinExistence type="predicted"/>
<dbReference type="Pfam" id="PF13872">
    <property type="entry name" value="AAA_34"/>
    <property type="match status" value="1"/>
</dbReference>
<dbReference type="Proteomes" id="UP001642464">
    <property type="component" value="Unassembled WGS sequence"/>
</dbReference>
<dbReference type="InterPro" id="IPR026741">
    <property type="entry name" value="SNO"/>
</dbReference>
<accession>A0ABP0M5R0</accession>
<dbReference type="InterPro" id="IPR039187">
    <property type="entry name" value="SNO_AAA"/>
</dbReference>
<name>A0ABP0M5R0_9DINO</name>
<evidence type="ECO:0000313" key="3">
    <source>
        <dbReference type="Proteomes" id="UP001642464"/>
    </source>
</evidence>
<feature type="non-terminal residue" evidence="2">
    <location>
        <position position="225"/>
    </location>
</feature>
<feature type="domain" description="Strawberry notch AAA" evidence="1">
    <location>
        <begin position="1"/>
        <end position="43"/>
    </location>
</feature>